<organism evidence="2 3">
    <name type="scientific">Deinococcus wulumuqiensis</name>
    <dbReference type="NCBI Taxonomy" id="980427"/>
    <lineage>
        <taxon>Bacteria</taxon>
        <taxon>Thermotogati</taxon>
        <taxon>Deinococcota</taxon>
        <taxon>Deinococci</taxon>
        <taxon>Deinococcales</taxon>
        <taxon>Deinococcaceae</taxon>
        <taxon>Deinococcus</taxon>
    </lineage>
</organism>
<evidence type="ECO:0000313" key="3">
    <source>
        <dbReference type="Proteomes" id="UP000253744"/>
    </source>
</evidence>
<reference evidence="2 3" key="1">
    <citation type="submission" date="2018-07" db="EMBL/GenBank/DDBJ databases">
        <title>Complete Genome and Methylome Analysis of Deinococcus wulumuqiensis NEB 479.</title>
        <authorList>
            <person name="Fomenkov A."/>
            <person name="Luyten Y."/>
            <person name="Vincze T."/>
            <person name="Anton B.P."/>
            <person name="Clark T."/>
            <person name="Roberts R.J."/>
            <person name="Morgan R.D."/>
        </authorList>
    </citation>
    <scope>NUCLEOTIDE SEQUENCE [LARGE SCALE GENOMIC DNA]</scope>
    <source>
        <strain evidence="2 3">NEB 479</strain>
        <plasmid evidence="3">Plasmid pdrdi</plasmid>
    </source>
</reference>
<keyword evidence="1" id="KW-1133">Transmembrane helix</keyword>
<evidence type="ECO:0000256" key="1">
    <source>
        <dbReference type="SAM" id="Phobius"/>
    </source>
</evidence>
<dbReference type="AlphaFoldDB" id="A0A345ILX4"/>
<dbReference type="Proteomes" id="UP000253744">
    <property type="component" value="Plasmid pDrdI"/>
</dbReference>
<keyword evidence="2" id="KW-0614">Plasmid</keyword>
<dbReference type="EMBL" id="CP031163">
    <property type="protein sequence ID" value="AXH00697.1"/>
    <property type="molecule type" value="Genomic_DNA"/>
</dbReference>
<sequence length="180" mass="18709">MNIFLITGLLYGAVTGYGLARLNHPARWAAGAWLLLTLAWIPLPWCIPAAAAAPIAVLFPALKSRRPGNLSSITALGISAMLLSLTMLLSQGGNLGVAYFGGSTGLCAALLGTAHGQRPENSPLKFWGASIFLGLLSFALGSIGDMLSGLLALATYVICLFWANKPPHTTQSSSTNGSQL</sequence>
<name>A0A345ILX4_9DEIO</name>
<dbReference type="KEGG" id="dwu:DVJ83_16210"/>
<feature type="transmembrane region" description="Helical" evidence="1">
    <location>
        <begin position="124"/>
        <end position="140"/>
    </location>
</feature>
<proteinExistence type="predicted"/>
<feature type="transmembrane region" description="Helical" evidence="1">
    <location>
        <begin position="32"/>
        <end position="58"/>
    </location>
</feature>
<feature type="transmembrane region" description="Helical" evidence="1">
    <location>
        <begin position="95"/>
        <end position="112"/>
    </location>
</feature>
<feature type="transmembrane region" description="Helical" evidence="1">
    <location>
        <begin position="146"/>
        <end position="163"/>
    </location>
</feature>
<keyword evidence="1" id="KW-0472">Membrane</keyword>
<protein>
    <submittedName>
        <fullName evidence="2">Uncharacterized protein</fullName>
    </submittedName>
</protein>
<keyword evidence="1" id="KW-0812">Transmembrane</keyword>
<accession>A0A345ILX4</accession>
<evidence type="ECO:0000313" key="2">
    <source>
        <dbReference type="EMBL" id="AXH00697.1"/>
    </source>
</evidence>
<geneLocation type="plasmid" evidence="3">
    <name>pdrdi</name>
</geneLocation>
<gene>
    <name evidence="2" type="ORF">DVJ83_16210</name>
</gene>
<dbReference type="RefSeq" id="WP_114673352.1">
    <property type="nucleotide sequence ID" value="NZ_CP031163.1"/>
</dbReference>
<feature type="transmembrane region" description="Helical" evidence="1">
    <location>
        <begin position="70"/>
        <end position="89"/>
    </location>
</feature>